<comment type="caution">
    <text evidence="1">The sequence shown here is derived from an EMBL/GenBank/DDBJ whole genome shotgun (WGS) entry which is preliminary data.</text>
</comment>
<keyword evidence="2" id="KW-1185">Reference proteome</keyword>
<evidence type="ECO:0000313" key="2">
    <source>
        <dbReference type="Proteomes" id="UP000011560"/>
    </source>
</evidence>
<reference evidence="1 2" key="1">
    <citation type="journal article" date="2014" name="PLoS Genet.">
        <title>Phylogenetically driven sequencing of extremely halophilic archaea reveals strategies for static and dynamic osmo-response.</title>
        <authorList>
            <person name="Becker E.A."/>
            <person name="Seitzer P.M."/>
            <person name="Tritt A."/>
            <person name="Larsen D."/>
            <person name="Krusor M."/>
            <person name="Yao A.I."/>
            <person name="Wu D."/>
            <person name="Madern D."/>
            <person name="Eisen J.A."/>
            <person name="Darling A.E."/>
            <person name="Facciotti M.T."/>
        </authorList>
    </citation>
    <scope>NUCLEOTIDE SEQUENCE [LARGE SCALE GENOMIC DNA]</scope>
    <source>
        <strain evidence="1 2">JCM 14624</strain>
    </source>
</reference>
<dbReference type="RefSeq" id="WP_007701293.1">
    <property type="nucleotide sequence ID" value="NZ_AOIQ01000014.1"/>
</dbReference>
<dbReference type="STRING" id="1227490.C479_09258"/>
<sequence>MTNTEIDTTDWTAEEFESALADLIQTAKRSNVQTPRALDVTDEADGIEWMVEITRLDRRR</sequence>
<accession>M0BKJ6</accession>
<proteinExistence type="predicted"/>
<name>M0BKJ6_9EURY</name>
<evidence type="ECO:0000313" key="1">
    <source>
        <dbReference type="EMBL" id="ELZ10987.1"/>
    </source>
</evidence>
<protein>
    <submittedName>
        <fullName evidence="1">Uncharacterized protein</fullName>
    </submittedName>
</protein>
<dbReference type="AlphaFoldDB" id="M0BKJ6"/>
<dbReference type="Proteomes" id="UP000011560">
    <property type="component" value="Unassembled WGS sequence"/>
</dbReference>
<dbReference type="EMBL" id="AOIQ01000014">
    <property type="protein sequence ID" value="ELZ10987.1"/>
    <property type="molecule type" value="Genomic_DNA"/>
</dbReference>
<organism evidence="1 2">
    <name type="scientific">Halovivax asiaticus JCM 14624</name>
    <dbReference type="NCBI Taxonomy" id="1227490"/>
    <lineage>
        <taxon>Archaea</taxon>
        <taxon>Methanobacteriati</taxon>
        <taxon>Methanobacteriota</taxon>
        <taxon>Stenosarchaea group</taxon>
        <taxon>Halobacteria</taxon>
        <taxon>Halobacteriales</taxon>
        <taxon>Natrialbaceae</taxon>
        <taxon>Halovivax</taxon>
    </lineage>
</organism>
<dbReference type="OrthoDB" id="350951at2157"/>
<gene>
    <name evidence="1" type="ORF">C479_09258</name>
</gene>